<dbReference type="InterPro" id="IPR011856">
    <property type="entry name" value="tRNA_endonuc-like_dom_sf"/>
</dbReference>
<dbReference type="EMBL" id="QQNH01000015">
    <property type="protein sequence ID" value="RDE08578.1"/>
    <property type="molecule type" value="Genomic_DNA"/>
</dbReference>
<evidence type="ECO:0000256" key="1">
    <source>
        <dbReference type="ARBA" id="ARBA00006738"/>
    </source>
</evidence>
<organism evidence="3 4">
    <name type="scientific">Pelagibacterium lacus</name>
    <dbReference type="NCBI Taxonomy" id="2282655"/>
    <lineage>
        <taxon>Bacteria</taxon>
        <taxon>Pseudomonadati</taxon>
        <taxon>Pseudomonadota</taxon>
        <taxon>Alphaproteobacteria</taxon>
        <taxon>Hyphomicrobiales</taxon>
        <taxon>Devosiaceae</taxon>
        <taxon>Pelagibacterium</taxon>
    </lineage>
</organism>
<dbReference type="InterPro" id="IPR011335">
    <property type="entry name" value="Restrct_endonuc-II-like"/>
</dbReference>
<dbReference type="GO" id="GO:0003676">
    <property type="term" value="F:nucleic acid binding"/>
    <property type="evidence" value="ECO:0007669"/>
    <property type="project" value="InterPro"/>
</dbReference>
<evidence type="ECO:0000313" key="4">
    <source>
        <dbReference type="Proteomes" id="UP000253759"/>
    </source>
</evidence>
<dbReference type="NCBIfam" id="NF009151">
    <property type="entry name" value="PRK12497.1-5"/>
    <property type="match status" value="1"/>
</dbReference>
<gene>
    <name evidence="3" type="ORF">DVH29_11165</name>
</gene>
<dbReference type="Gene3D" id="3.40.1350.10">
    <property type="match status" value="1"/>
</dbReference>
<reference evidence="4" key="1">
    <citation type="submission" date="2018-07" db="EMBL/GenBank/DDBJ databases">
        <authorList>
            <person name="Liu B.-T."/>
            <person name="Du Z."/>
        </authorList>
    </citation>
    <scope>NUCLEOTIDE SEQUENCE [LARGE SCALE GENOMIC DNA]</scope>
    <source>
        <strain evidence="4">XYN52</strain>
    </source>
</reference>
<proteinExistence type="inferred from homology"/>
<dbReference type="PANTHER" id="PTHR34039:SF1">
    <property type="entry name" value="UPF0102 PROTEIN YRAN"/>
    <property type="match status" value="1"/>
</dbReference>
<dbReference type="SUPFAM" id="SSF52980">
    <property type="entry name" value="Restriction endonuclease-like"/>
    <property type="match status" value="1"/>
</dbReference>
<dbReference type="PANTHER" id="PTHR34039">
    <property type="entry name" value="UPF0102 PROTEIN YRAN"/>
    <property type="match status" value="1"/>
</dbReference>
<comment type="similarity">
    <text evidence="1 2">Belongs to the UPF0102 family.</text>
</comment>
<protein>
    <recommendedName>
        <fullName evidence="2">UPF0102 protein DVH29_11165</fullName>
    </recommendedName>
</protein>
<evidence type="ECO:0000256" key="2">
    <source>
        <dbReference type="HAMAP-Rule" id="MF_00048"/>
    </source>
</evidence>
<dbReference type="Proteomes" id="UP000253759">
    <property type="component" value="Unassembled WGS sequence"/>
</dbReference>
<accession>A0A369W205</accession>
<dbReference type="HAMAP" id="MF_00048">
    <property type="entry name" value="UPF0102"/>
    <property type="match status" value="1"/>
</dbReference>
<dbReference type="OrthoDB" id="9812968at2"/>
<comment type="caution">
    <text evidence="3">The sequence shown here is derived from an EMBL/GenBank/DDBJ whole genome shotgun (WGS) entry which is preliminary data.</text>
</comment>
<name>A0A369W205_9HYPH</name>
<dbReference type="Pfam" id="PF02021">
    <property type="entry name" value="UPF0102"/>
    <property type="match status" value="1"/>
</dbReference>
<sequence length="129" mass="15007">MRRSSAKPAPERRQRAERAGRRAETLALWYLRLKGYRIEARRYRTPIGELDIVARRGRLIAVVEVKHRTRGGALGLADALDAVNTRRIMAATEWFRAAHPRFQDCDFRFDVIAITPGRWPHHMVNAFWS</sequence>
<dbReference type="AlphaFoldDB" id="A0A369W205"/>
<keyword evidence="4" id="KW-1185">Reference proteome</keyword>
<evidence type="ECO:0000313" key="3">
    <source>
        <dbReference type="EMBL" id="RDE08578.1"/>
    </source>
</evidence>
<dbReference type="InterPro" id="IPR003509">
    <property type="entry name" value="UPF0102_YraN-like"/>
</dbReference>